<keyword evidence="1" id="KW-0472">Membrane</keyword>
<evidence type="ECO:0000313" key="2">
    <source>
        <dbReference type="EMBL" id="MCF0060579.1"/>
    </source>
</evidence>
<feature type="transmembrane region" description="Helical" evidence="1">
    <location>
        <begin position="262"/>
        <end position="282"/>
    </location>
</feature>
<comment type="caution">
    <text evidence="2">The sequence shown here is derived from an EMBL/GenBank/DDBJ whole genome shotgun (WGS) entry which is preliminary data.</text>
</comment>
<feature type="transmembrane region" description="Helical" evidence="1">
    <location>
        <begin position="359"/>
        <end position="376"/>
    </location>
</feature>
<accession>A0A9X1TDD9</accession>
<keyword evidence="3" id="KW-1185">Reference proteome</keyword>
<dbReference type="Proteomes" id="UP001139000">
    <property type="component" value="Unassembled WGS sequence"/>
</dbReference>
<evidence type="ECO:0000313" key="3">
    <source>
        <dbReference type="Proteomes" id="UP001139000"/>
    </source>
</evidence>
<dbReference type="EMBL" id="JAJTTC010000001">
    <property type="protein sequence ID" value="MCF0060579.1"/>
    <property type="molecule type" value="Genomic_DNA"/>
</dbReference>
<reference evidence="2" key="1">
    <citation type="submission" date="2021-12" db="EMBL/GenBank/DDBJ databases">
        <title>Novel species in genus Dyadobacter.</title>
        <authorList>
            <person name="Ma C."/>
        </authorList>
    </citation>
    <scope>NUCLEOTIDE SEQUENCE</scope>
    <source>
        <strain evidence="2">LJ419</strain>
    </source>
</reference>
<feature type="transmembrane region" description="Helical" evidence="1">
    <location>
        <begin position="235"/>
        <end position="256"/>
    </location>
</feature>
<keyword evidence="1" id="KW-0812">Transmembrane</keyword>
<keyword evidence="1" id="KW-1133">Transmembrane helix</keyword>
<proteinExistence type="predicted"/>
<feature type="transmembrane region" description="Helical" evidence="1">
    <location>
        <begin position="143"/>
        <end position="160"/>
    </location>
</feature>
<dbReference type="AlphaFoldDB" id="A0A9X1TDD9"/>
<organism evidence="2 3">
    <name type="scientific">Dyadobacter chenwenxiniae</name>
    <dbReference type="NCBI Taxonomy" id="2906456"/>
    <lineage>
        <taxon>Bacteria</taxon>
        <taxon>Pseudomonadati</taxon>
        <taxon>Bacteroidota</taxon>
        <taxon>Cytophagia</taxon>
        <taxon>Cytophagales</taxon>
        <taxon>Spirosomataceae</taxon>
        <taxon>Dyadobacter</taxon>
    </lineage>
</organism>
<evidence type="ECO:0000256" key="1">
    <source>
        <dbReference type="SAM" id="Phobius"/>
    </source>
</evidence>
<dbReference type="RefSeq" id="WP_234653430.1">
    <property type="nucleotide sequence ID" value="NZ_CP094997.1"/>
</dbReference>
<feature type="transmembrane region" description="Helical" evidence="1">
    <location>
        <begin position="204"/>
        <end position="223"/>
    </location>
</feature>
<feature type="transmembrane region" description="Helical" evidence="1">
    <location>
        <begin position="172"/>
        <end position="198"/>
    </location>
</feature>
<feature type="transmembrane region" description="Helical" evidence="1">
    <location>
        <begin position="120"/>
        <end position="137"/>
    </location>
</feature>
<feature type="transmembrane region" description="Helical" evidence="1">
    <location>
        <begin position="89"/>
        <end position="108"/>
    </location>
</feature>
<feature type="transmembrane region" description="Helical" evidence="1">
    <location>
        <begin position="328"/>
        <end position="347"/>
    </location>
</feature>
<protein>
    <submittedName>
        <fullName evidence="2">Uncharacterized protein</fullName>
    </submittedName>
</protein>
<feature type="transmembrane region" description="Helical" evidence="1">
    <location>
        <begin position="12"/>
        <end position="29"/>
    </location>
</feature>
<gene>
    <name evidence="2" type="ORF">LXM26_03685</name>
</gene>
<sequence>MKALSTKGKQILLYFTMSVPVVVFAVYVFKHALNVPYMDDMELIDCVNVLKKGTTNAFTTLFRQQNDHRSTFPRLGIIVSYLLSGTLNFRLTVLLGYFNLMLLGYAFYLIYRSANKENTLFLPVPLLLFSPLVYHVHLWSLTAFQHTLSIAFSILSLYFLQPKKKASWFFAFPIAVAASLTNLDGISVMPVCIVWLLMQKRWKDGAVFFGLTAFYMAIYFTNFKLSSASHIDFSVTNLPVMAHAFIVITGSIAKFISDTHGIVLSTILGSGILVIFLSLKFFRRSQEGIKFSLEELLNFDLTDICFLRMLASMATIMIGRYAEGVGTMIAPRFQIYSVSIAIVFYLFMVKSAPFRKASFFKITSIGVALVVSIYSYKKYDRAVNFNDSGLKADTYNYTRNGIFLHQYYNLPEPEPAFFENYSFPEYFDNKIIDAWKSATALPGHGLEIQVTEYPELDRYKSFIYRINAIKILNVGGDVPRKDVYLGLSENSNPNCFYLVALKDDRPYRKNGELMAGEFNVEIPKKIKSGFYTATLCWLEAQKPRFELISNKVHL</sequence>
<name>A0A9X1TDD9_9BACT</name>